<organism evidence="1 2">
    <name type="scientific">Frigoriflavimonas asaccharolytica</name>
    <dbReference type="NCBI Taxonomy" id="2735899"/>
    <lineage>
        <taxon>Bacteria</taxon>
        <taxon>Pseudomonadati</taxon>
        <taxon>Bacteroidota</taxon>
        <taxon>Flavobacteriia</taxon>
        <taxon>Flavobacteriales</taxon>
        <taxon>Weeksellaceae</taxon>
        <taxon>Frigoriflavimonas</taxon>
    </lineage>
</organism>
<proteinExistence type="predicted"/>
<dbReference type="EMBL" id="JABSNO010000012">
    <property type="protein sequence ID" value="NRS92795.1"/>
    <property type="molecule type" value="Genomic_DNA"/>
</dbReference>
<gene>
    <name evidence="1" type="ORF">HNQ03_001875</name>
</gene>
<reference evidence="1" key="1">
    <citation type="submission" date="2020-05" db="EMBL/GenBank/DDBJ databases">
        <title>Genomic Encyclopedia of Type Strains, Phase IV (KMG-V): Genome sequencing to study the core and pangenomes of soil and plant-associated prokaryotes.</title>
        <authorList>
            <person name="Whitman W."/>
        </authorList>
    </citation>
    <scope>NUCLEOTIDE SEQUENCE</scope>
    <source>
        <strain evidence="1">16F</strain>
    </source>
</reference>
<dbReference type="Proteomes" id="UP000610746">
    <property type="component" value="Unassembled WGS sequence"/>
</dbReference>
<sequence length="81" mass="9635">MKNSMIEVKNKLIEWIENLDDLDIISELVELKNKSNQPLLVEESQAEYAIADDFDERFAKSYSLKDSRKQSKEKVREWWGK</sequence>
<comment type="caution">
    <text evidence="1">The sequence shown here is derived from an EMBL/GenBank/DDBJ whole genome shotgun (WGS) entry which is preliminary data.</text>
</comment>
<accession>A0A8J8G8S6</accession>
<protein>
    <submittedName>
        <fullName evidence="1">Uncharacterized protein</fullName>
    </submittedName>
</protein>
<keyword evidence="2" id="KW-1185">Reference proteome</keyword>
<evidence type="ECO:0000313" key="1">
    <source>
        <dbReference type="EMBL" id="NRS92795.1"/>
    </source>
</evidence>
<dbReference type="RefSeq" id="WP_173779383.1">
    <property type="nucleotide sequence ID" value="NZ_JABSNO010000012.1"/>
</dbReference>
<evidence type="ECO:0000313" key="2">
    <source>
        <dbReference type="Proteomes" id="UP000610746"/>
    </source>
</evidence>
<dbReference type="AlphaFoldDB" id="A0A8J8G8S6"/>
<name>A0A8J8G8S6_9FLAO</name>